<reference evidence="7 8" key="1">
    <citation type="submission" date="2020-08" db="EMBL/GenBank/DDBJ databases">
        <title>Genomic Encyclopedia of Type Strains, Phase IV (KMG-IV): sequencing the most valuable type-strain genomes for metagenomic binning, comparative biology and taxonomic classification.</title>
        <authorList>
            <person name="Goeker M."/>
        </authorList>
    </citation>
    <scope>NUCLEOTIDE SEQUENCE [LARGE SCALE GENOMIC DNA]</scope>
    <source>
        <strain evidence="7 8">DSM 103526</strain>
    </source>
</reference>
<accession>A0A841KVN1</accession>
<dbReference type="SUPFAM" id="SSF54862">
    <property type="entry name" value="4Fe-4S ferredoxins"/>
    <property type="match status" value="1"/>
</dbReference>
<dbReference type="EMBL" id="JACHEN010000013">
    <property type="protein sequence ID" value="MBB6216278.1"/>
    <property type="molecule type" value="Genomic_DNA"/>
</dbReference>
<gene>
    <name evidence="7" type="ORF">HNQ80_002377</name>
</gene>
<keyword evidence="3" id="KW-0408">Iron</keyword>
<dbReference type="PANTHER" id="PTHR11615">
    <property type="entry name" value="NITRATE, FORMATE, IRON DEHYDROGENASE"/>
    <property type="match status" value="1"/>
</dbReference>
<dbReference type="AlphaFoldDB" id="A0A841KVN1"/>
<evidence type="ECO:0000256" key="3">
    <source>
        <dbReference type="ARBA" id="ARBA00023004"/>
    </source>
</evidence>
<dbReference type="RefSeq" id="WP_184310813.1">
    <property type="nucleotide sequence ID" value="NZ_JACHEN010000013.1"/>
</dbReference>
<feature type="domain" description="4Fe-4S" evidence="6">
    <location>
        <begin position="357"/>
        <end position="419"/>
    </location>
</feature>
<dbReference type="Gene3D" id="1.10.15.40">
    <property type="entry name" value="Electron transport complex subunit B, putative Fe-S cluster"/>
    <property type="match status" value="1"/>
</dbReference>
<name>A0A841KVN1_9FIRM</name>
<keyword evidence="1" id="KW-0004">4Fe-4S</keyword>
<dbReference type="GO" id="GO:0046872">
    <property type="term" value="F:metal ion binding"/>
    <property type="evidence" value="ECO:0007669"/>
    <property type="project" value="UniProtKB-KW"/>
</dbReference>
<dbReference type="Pfam" id="PF02906">
    <property type="entry name" value="Fe_hyd_lg_C"/>
    <property type="match status" value="2"/>
</dbReference>
<evidence type="ECO:0000259" key="5">
    <source>
        <dbReference type="PROSITE" id="PS51379"/>
    </source>
</evidence>
<evidence type="ECO:0000256" key="4">
    <source>
        <dbReference type="ARBA" id="ARBA00023014"/>
    </source>
</evidence>
<keyword evidence="8" id="KW-1185">Reference proteome</keyword>
<dbReference type="Proteomes" id="UP000579281">
    <property type="component" value="Unassembled WGS sequence"/>
</dbReference>
<comment type="caution">
    <text evidence="7">The sequence shown here is derived from an EMBL/GenBank/DDBJ whole genome shotgun (WGS) entry which is preliminary data.</text>
</comment>
<dbReference type="Gene3D" id="3.30.70.20">
    <property type="match status" value="1"/>
</dbReference>
<dbReference type="PROSITE" id="PS00198">
    <property type="entry name" value="4FE4S_FER_1"/>
    <property type="match status" value="2"/>
</dbReference>
<dbReference type="Pfam" id="PF13237">
    <property type="entry name" value="Fer4_10"/>
    <property type="match status" value="1"/>
</dbReference>
<evidence type="ECO:0000313" key="7">
    <source>
        <dbReference type="EMBL" id="MBB6216278.1"/>
    </source>
</evidence>
<evidence type="ECO:0000313" key="8">
    <source>
        <dbReference type="Proteomes" id="UP000579281"/>
    </source>
</evidence>
<dbReference type="PROSITE" id="PS51656">
    <property type="entry name" value="4FE4S"/>
    <property type="match status" value="1"/>
</dbReference>
<dbReference type="InterPro" id="IPR007202">
    <property type="entry name" value="4Fe-4S_dom"/>
</dbReference>
<feature type="domain" description="4Fe-4S ferredoxin-type" evidence="5">
    <location>
        <begin position="36"/>
        <end position="64"/>
    </location>
</feature>
<dbReference type="InterPro" id="IPR017900">
    <property type="entry name" value="4Fe4S_Fe_S_CS"/>
</dbReference>
<dbReference type="PROSITE" id="PS51379">
    <property type="entry name" value="4FE4S_FER_2"/>
    <property type="match status" value="2"/>
</dbReference>
<proteinExistence type="predicted"/>
<dbReference type="GO" id="GO:0051539">
    <property type="term" value="F:4 iron, 4 sulfur cluster binding"/>
    <property type="evidence" value="ECO:0007669"/>
    <property type="project" value="UniProtKB-KW"/>
</dbReference>
<evidence type="ECO:0000256" key="1">
    <source>
        <dbReference type="ARBA" id="ARBA00022485"/>
    </source>
</evidence>
<dbReference type="InterPro" id="IPR050340">
    <property type="entry name" value="Cytosolic_Fe-S_CAF"/>
</dbReference>
<sequence length="433" mass="48001">MGEYFHSVTLKEDKCLGCTNCIKRCPTEAIRVKNGKARIIEERCIDCGECIRICPHHAKNSTGDPIESIQNFKYKVAIPAPTLLGQFEVDVKPNSILAALKMAGFDDVYEVSRGADIVSGFTRELIQNAKRLPLISSSCPVIVRLIQIRFPNLIDLIMPIESPMELAAMLARQKSMEKTGLQSKEIGIFFITPCPAKITSVKNPIGIQKSNVDGVISIKTVFPCIQKNLKKAEEDMEFYDSGKAIGWARAGGETYSLGIQNYLCVDGIENVIKILDEIENGHLTGIEFVECLACVNGCVGGSLAVENPFIARNRIRRLSEKYMQTKKVQLEKSIENYLLTEEILPKNVHKLDDNILEAMKKMNQIDCITKMLAGLDCGACGSPSCRALAEDIVLGYSDLDDCMVIFKEKYKQSKSDITYRAGSEANASLYQSE</sequence>
<dbReference type="Gene3D" id="3.40.950.10">
    <property type="entry name" value="Fe-only Hydrogenase (Larger Subunit), Chain L, domain 3"/>
    <property type="match status" value="1"/>
</dbReference>
<dbReference type="SUPFAM" id="SSF53920">
    <property type="entry name" value="Fe-only hydrogenase"/>
    <property type="match status" value="1"/>
</dbReference>
<organism evidence="7 8">
    <name type="scientific">Anaerosolibacter carboniphilus</name>
    <dbReference type="NCBI Taxonomy" id="1417629"/>
    <lineage>
        <taxon>Bacteria</taxon>
        <taxon>Bacillati</taxon>
        <taxon>Bacillota</taxon>
        <taxon>Clostridia</taxon>
        <taxon>Peptostreptococcales</taxon>
        <taxon>Thermotaleaceae</taxon>
        <taxon>Anaerosolibacter</taxon>
    </lineage>
</organism>
<dbReference type="InterPro" id="IPR017896">
    <property type="entry name" value="4Fe4S_Fe-S-bd"/>
</dbReference>
<protein>
    <submittedName>
        <fullName evidence="7">Iron only hydrogenase large subunit-like protein</fullName>
    </submittedName>
</protein>
<dbReference type="InterPro" id="IPR004108">
    <property type="entry name" value="Fe_hydrogenase_lsu_C"/>
</dbReference>
<dbReference type="Pfam" id="PF04060">
    <property type="entry name" value="FeS"/>
    <property type="match status" value="1"/>
</dbReference>
<evidence type="ECO:0000259" key="6">
    <source>
        <dbReference type="PROSITE" id="PS51656"/>
    </source>
</evidence>
<dbReference type="InterPro" id="IPR009016">
    <property type="entry name" value="Fe_hydrogenase"/>
</dbReference>
<feature type="domain" description="4Fe-4S ferredoxin-type" evidence="5">
    <location>
        <begin position="6"/>
        <end position="35"/>
    </location>
</feature>
<keyword evidence="2" id="KW-0479">Metal-binding</keyword>
<keyword evidence="4" id="KW-0411">Iron-sulfur</keyword>
<evidence type="ECO:0000256" key="2">
    <source>
        <dbReference type="ARBA" id="ARBA00022723"/>
    </source>
</evidence>